<organism evidence="2">
    <name type="scientific">Fonticula alba</name>
    <name type="common">Slime mold</name>
    <dbReference type="NCBI Taxonomy" id="691883"/>
    <lineage>
        <taxon>Eukaryota</taxon>
        <taxon>Rotosphaerida</taxon>
        <taxon>Fonticulaceae</taxon>
        <taxon>Fonticula</taxon>
    </lineage>
</organism>
<feature type="compositionally biased region" description="Low complexity" evidence="1">
    <location>
        <begin position="1"/>
        <end position="26"/>
    </location>
</feature>
<gene>
    <name evidence="2" type="ORF">H696_00677</name>
</gene>
<dbReference type="EMBL" id="KB932201">
    <property type="protein sequence ID" value="KCV73129.1"/>
    <property type="molecule type" value="Genomic_DNA"/>
</dbReference>
<sequence length="421" mass="43322">MQDLTSTYSLTSSSGQYSASSSLSESEGPDEGDMDFGDPVRRSLHAGSPPATARLAGSALDSTVSCSSASSDSDFDSDSESATTSAGYSTDSSSLKGPSPGPRRPTRPRGPATASAMLLSTAASDDSALMASAGSMPSPHGSALSTSSHLSSSMDSLTASADSSTIRLADPSATTKNSTKKSGRARGMSFFSRRLFTGAPAAPALSEPTPTEPALASPFGDSAEDLGFVTLADADGQSATDLASDRRPNMSRSASLPLNSLVNILQDPHTQPTPTAESDLGAEETMPLSGAAASQGAASEPLPAGAGTATGTGSQRSSGRGSTLRRTFRLRRASLKNGPAPTDDPHASNLQSVSMLAATDTREFISIVSYTPVSGMYTSGIQEPEHIIETKIFEVRSLSTVASLFYKRERSFRASFCRSPD</sequence>
<feature type="region of interest" description="Disordered" evidence="1">
    <location>
        <begin position="201"/>
        <end position="222"/>
    </location>
</feature>
<feature type="compositionally biased region" description="Low complexity" evidence="1">
    <location>
        <begin position="289"/>
        <end position="325"/>
    </location>
</feature>
<feature type="compositionally biased region" description="Low complexity" evidence="1">
    <location>
        <begin position="142"/>
        <end position="165"/>
    </location>
</feature>
<accession>A0A058ZFJ8</accession>
<dbReference type="Proteomes" id="UP000030693">
    <property type="component" value="Unassembled WGS sequence"/>
</dbReference>
<dbReference type="AlphaFoldDB" id="A0A058ZFJ8"/>
<keyword evidence="3" id="KW-1185">Reference proteome</keyword>
<dbReference type="GeneID" id="20525402"/>
<feature type="compositionally biased region" description="Acidic residues" evidence="1">
    <location>
        <begin position="27"/>
        <end position="36"/>
    </location>
</feature>
<feature type="compositionally biased region" description="Polar residues" evidence="1">
    <location>
        <begin position="87"/>
        <end position="96"/>
    </location>
</feature>
<reference evidence="2" key="1">
    <citation type="submission" date="2013-04" db="EMBL/GenBank/DDBJ databases">
        <title>The Genome Sequence of Fonticula alba ATCC 38817.</title>
        <authorList>
            <consortium name="The Broad Institute Genomics Platform"/>
            <person name="Russ C."/>
            <person name="Cuomo C."/>
            <person name="Burger G."/>
            <person name="Gray M.W."/>
            <person name="Holland P.W.H."/>
            <person name="King N."/>
            <person name="Lang F.B.F."/>
            <person name="Roger A.J."/>
            <person name="Ruiz-Trillo I."/>
            <person name="Brown M."/>
            <person name="Walker B."/>
            <person name="Young S."/>
            <person name="Zeng Q."/>
            <person name="Gargeya S."/>
            <person name="Fitzgerald M."/>
            <person name="Haas B."/>
            <person name="Abouelleil A."/>
            <person name="Allen A.W."/>
            <person name="Alvarado L."/>
            <person name="Arachchi H.M."/>
            <person name="Berlin A.M."/>
            <person name="Chapman S.B."/>
            <person name="Gainer-Dewar J."/>
            <person name="Goldberg J."/>
            <person name="Griggs A."/>
            <person name="Gujja S."/>
            <person name="Hansen M."/>
            <person name="Howarth C."/>
            <person name="Imamovic A."/>
            <person name="Ireland A."/>
            <person name="Larimer J."/>
            <person name="McCowan C."/>
            <person name="Murphy C."/>
            <person name="Pearson M."/>
            <person name="Poon T.W."/>
            <person name="Priest M."/>
            <person name="Roberts A."/>
            <person name="Saif S."/>
            <person name="Shea T."/>
            <person name="Sisk P."/>
            <person name="Sykes S."/>
            <person name="Wortman J."/>
            <person name="Nusbaum C."/>
            <person name="Birren B."/>
        </authorList>
    </citation>
    <scope>NUCLEOTIDE SEQUENCE [LARGE SCALE GENOMIC DNA]</scope>
    <source>
        <strain evidence="2">ATCC 38817</strain>
    </source>
</reference>
<feature type="compositionally biased region" description="Polar residues" evidence="1">
    <location>
        <begin position="265"/>
        <end position="276"/>
    </location>
</feature>
<evidence type="ECO:0000313" key="2">
    <source>
        <dbReference type="EMBL" id="KCV73129.1"/>
    </source>
</evidence>
<evidence type="ECO:0000256" key="1">
    <source>
        <dbReference type="SAM" id="MobiDB-lite"/>
    </source>
</evidence>
<feature type="compositionally biased region" description="Low complexity" evidence="1">
    <location>
        <begin position="58"/>
        <end position="72"/>
    </location>
</feature>
<proteinExistence type="predicted"/>
<name>A0A058ZFJ8_FONAL</name>
<protein>
    <submittedName>
        <fullName evidence="2">Uncharacterized protein</fullName>
    </submittedName>
</protein>
<dbReference type="RefSeq" id="XP_009492830.1">
    <property type="nucleotide sequence ID" value="XM_009494555.1"/>
</dbReference>
<evidence type="ECO:0000313" key="3">
    <source>
        <dbReference type="Proteomes" id="UP000030693"/>
    </source>
</evidence>
<feature type="region of interest" description="Disordered" evidence="1">
    <location>
        <begin position="265"/>
        <end position="326"/>
    </location>
</feature>
<feature type="region of interest" description="Disordered" evidence="1">
    <location>
        <begin position="1"/>
        <end position="187"/>
    </location>
</feature>
<feature type="compositionally biased region" description="Low complexity" evidence="1">
    <location>
        <begin position="109"/>
        <end position="133"/>
    </location>
</feature>